<dbReference type="InterPro" id="IPR028002">
    <property type="entry name" value="Myb_DNA-bind_5"/>
</dbReference>
<proteinExistence type="predicted"/>
<reference evidence="3 4" key="1">
    <citation type="submission" date="2025-05" db="UniProtKB">
        <authorList>
            <consortium name="RefSeq"/>
        </authorList>
    </citation>
    <scope>IDENTIFICATION</scope>
</reference>
<accession>A0ABM4DN82</accession>
<dbReference type="PANTHER" id="PTHR23098">
    <property type="entry name" value="AGAP001331-PA-RELATED"/>
    <property type="match status" value="1"/>
</dbReference>
<sequence>MLSKELKMLLAIKIRENKEVLLGKLSPSITMRHRNRIWEDIMSHLNSLGAKIEDINQLRNREWDYLRKATMQKFAKSLTGAAGRQLTELDNVVLDILDRKSINVFGINVPDFNISFCMTDDALSPTPNQLSTPTATLSSSSKEVNFTLKQSSDTASFISSMSDARIDCMFSPNLDNTNLVGDSCQILQDSIQNKPSMGALKNLKRKQARESLLVDGSFKKLKVSVLGLEKERLEKEQELRVKLLKLDVALRQQQIRKEKALTIYYTTATKLMHEKMQSSNQQHFVNTDTVFYFLFFKLICSNI</sequence>
<organism evidence="2 4">
    <name type="scientific">Hydra vulgaris</name>
    <name type="common">Hydra</name>
    <name type="synonym">Hydra attenuata</name>
    <dbReference type="NCBI Taxonomy" id="6087"/>
    <lineage>
        <taxon>Eukaryota</taxon>
        <taxon>Metazoa</taxon>
        <taxon>Cnidaria</taxon>
        <taxon>Hydrozoa</taxon>
        <taxon>Hydroidolina</taxon>
        <taxon>Anthoathecata</taxon>
        <taxon>Aplanulata</taxon>
        <taxon>Hydridae</taxon>
        <taxon>Hydra</taxon>
    </lineage>
</organism>
<name>A0ABM4DN82_HYDVU</name>
<evidence type="ECO:0000313" key="3">
    <source>
        <dbReference type="RefSeq" id="XP_065676025.1"/>
    </source>
</evidence>
<dbReference type="PANTHER" id="PTHR23098:SF16">
    <property type="entry name" value="REGULATORY PROTEIN ZESTE"/>
    <property type="match status" value="1"/>
</dbReference>
<dbReference type="Proteomes" id="UP001652625">
    <property type="component" value="Chromosome 15"/>
</dbReference>
<evidence type="ECO:0000313" key="2">
    <source>
        <dbReference type="Proteomes" id="UP001652625"/>
    </source>
</evidence>
<evidence type="ECO:0000259" key="1">
    <source>
        <dbReference type="Pfam" id="PF13873"/>
    </source>
</evidence>
<gene>
    <name evidence="3 4" type="primary">LOC136092204</name>
</gene>
<dbReference type="GeneID" id="136092204"/>
<dbReference type="RefSeq" id="XP_065676026.1">
    <property type="nucleotide sequence ID" value="XM_065819954.1"/>
</dbReference>
<dbReference type="RefSeq" id="XP_065676025.1">
    <property type="nucleotide sequence ID" value="XM_065819953.1"/>
</dbReference>
<feature type="domain" description="Myb/SANT-like DNA-binding" evidence="1">
    <location>
        <begin position="5"/>
        <end position="75"/>
    </location>
</feature>
<keyword evidence="2" id="KW-1185">Reference proteome</keyword>
<protein>
    <submittedName>
        <fullName evidence="3 4">Uncharacterized protein LOC136092204 isoform X1</fullName>
    </submittedName>
</protein>
<dbReference type="Pfam" id="PF13873">
    <property type="entry name" value="Myb_DNA-bind_5"/>
    <property type="match status" value="1"/>
</dbReference>
<evidence type="ECO:0000313" key="4">
    <source>
        <dbReference type="RefSeq" id="XP_065676026.1"/>
    </source>
</evidence>